<dbReference type="Proteomes" id="UP000276215">
    <property type="component" value="Unassembled WGS sequence"/>
</dbReference>
<dbReference type="GO" id="GO:0003676">
    <property type="term" value="F:nucleic acid binding"/>
    <property type="evidence" value="ECO:0007669"/>
    <property type="project" value="InterPro"/>
</dbReference>
<name>A0A3N4JGY8_9PEZI</name>
<protein>
    <recommendedName>
        <fullName evidence="3">Tc1-like transposase DDE domain-containing protein</fullName>
    </recommendedName>
</protein>
<organism evidence="1 2">
    <name type="scientific">Choiromyces venosus 120613-1</name>
    <dbReference type="NCBI Taxonomy" id="1336337"/>
    <lineage>
        <taxon>Eukaryota</taxon>
        <taxon>Fungi</taxon>
        <taxon>Dikarya</taxon>
        <taxon>Ascomycota</taxon>
        <taxon>Pezizomycotina</taxon>
        <taxon>Pezizomycetes</taxon>
        <taxon>Pezizales</taxon>
        <taxon>Tuberaceae</taxon>
        <taxon>Choiromyces</taxon>
    </lineage>
</organism>
<evidence type="ECO:0000313" key="2">
    <source>
        <dbReference type="Proteomes" id="UP000276215"/>
    </source>
</evidence>
<evidence type="ECO:0008006" key="3">
    <source>
        <dbReference type="Google" id="ProtNLM"/>
    </source>
</evidence>
<proteinExistence type="predicted"/>
<dbReference type="InterPro" id="IPR036397">
    <property type="entry name" value="RNaseH_sf"/>
</dbReference>
<accession>A0A3N4JGY8</accession>
<gene>
    <name evidence="1" type="ORF">L873DRAFT_1696939</name>
</gene>
<dbReference type="EMBL" id="ML120422">
    <property type="protein sequence ID" value="RPA95670.1"/>
    <property type="molecule type" value="Genomic_DNA"/>
</dbReference>
<reference evidence="1 2" key="1">
    <citation type="journal article" date="2018" name="Nat. Ecol. Evol.">
        <title>Pezizomycetes genomes reveal the molecular basis of ectomycorrhizal truffle lifestyle.</title>
        <authorList>
            <person name="Murat C."/>
            <person name="Payen T."/>
            <person name="Noel B."/>
            <person name="Kuo A."/>
            <person name="Morin E."/>
            <person name="Chen J."/>
            <person name="Kohler A."/>
            <person name="Krizsan K."/>
            <person name="Balestrini R."/>
            <person name="Da Silva C."/>
            <person name="Montanini B."/>
            <person name="Hainaut M."/>
            <person name="Levati E."/>
            <person name="Barry K.W."/>
            <person name="Belfiori B."/>
            <person name="Cichocki N."/>
            <person name="Clum A."/>
            <person name="Dockter R.B."/>
            <person name="Fauchery L."/>
            <person name="Guy J."/>
            <person name="Iotti M."/>
            <person name="Le Tacon F."/>
            <person name="Lindquist E.A."/>
            <person name="Lipzen A."/>
            <person name="Malagnac F."/>
            <person name="Mello A."/>
            <person name="Molinier V."/>
            <person name="Miyauchi S."/>
            <person name="Poulain J."/>
            <person name="Riccioni C."/>
            <person name="Rubini A."/>
            <person name="Sitrit Y."/>
            <person name="Splivallo R."/>
            <person name="Traeger S."/>
            <person name="Wang M."/>
            <person name="Zifcakova L."/>
            <person name="Wipf D."/>
            <person name="Zambonelli A."/>
            <person name="Paolocci F."/>
            <person name="Nowrousian M."/>
            <person name="Ottonello S."/>
            <person name="Baldrian P."/>
            <person name="Spatafora J.W."/>
            <person name="Henrissat B."/>
            <person name="Nagy L.G."/>
            <person name="Aury J.M."/>
            <person name="Wincker P."/>
            <person name="Grigoriev I.V."/>
            <person name="Bonfante P."/>
            <person name="Martin F.M."/>
        </authorList>
    </citation>
    <scope>NUCLEOTIDE SEQUENCE [LARGE SCALE GENOMIC DNA]</scope>
    <source>
        <strain evidence="1 2">120613-1</strain>
    </source>
</reference>
<feature type="non-terminal residue" evidence="1">
    <location>
        <position position="1"/>
    </location>
</feature>
<dbReference type="OrthoDB" id="5292349at2759"/>
<dbReference type="Gene3D" id="3.30.420.10">
    <property type="entry name" value="Ribonuclease H-like superfamily/Ribonuclease H"/>
    <property type="match status" value="1"/>
</dbReference>
<keyword evidence="2" id="KW-1185">Reference proteome</keyword>
<evidence type="ECO:0000313" key="1">
    <source>
        <dbReference type="EMBL" id="RPA95670.1"/>
    </source>
</evidence>
<dbReference type="AlphaFoldDB" id="A0A3N4JGY8"/>
<sequence length="53" mass="6340">FWLEYYERFGWTRVVEDGASGHQRFSRKGRKKNEVDILSWAPQSPDLNLIENI</sequence>